<dbReference type="PANTHER" id="PTHR33112:SF10">
    <property type="entry name" value="TOL"/>
    <property type="match status" value="1"/>
</dbReference>
<dbReference type="Pfam" id="PF06985">
    <property type="entry name" value="HET"/>
    <property type="match status" value="1"/>
</dbReference>
<proteinExistence type="predicted"/>
<dbReference type="AlphaFoldDB" id="A0A9P8C102"/>
<sequence>MIKLSKLCSTCGDMFNGNSLPCQRDILKNAGYRLHQTSPTHFRAAALQKCFICSQNWAKVPEPYRLRWEKEEDNTRNDVDFMRYRFVRNTHETVTETVTEPTEFLALEILWNNMDPLKSWSTFYHLVPTQRLEITAVDDQLIASFRSDQTFSGSSFLNHGSSTSSLRSLQLIKEWCSDCEKNHDAYRMKSTDDVPTRLIEIGTTEWRLCHTAKEACTERVKFVALSYRWPKVPSIRLLKSTEPIFRRGQQIFALPQLFQDAMEVAVYLGVRYIWLGALCIIQDSLDDWSYESARMTNVYANSYCTIAAAASADPNDSLFKERSPEDILSGIAECNTTQGNVPVIGTFAILERDSWHREFEASVLQLRGWCFQERILAPRTIHFATPQLLWECDAILQNETFRNKFPYPRLAPTIRASSIRQSDQNESGILASGIAFKEWANIVESYSRCALTEANDKLVAISGLASLYHKRTNDTYFAGIWQYNLLDYLLWMSAP</sequence>
<evidence type="ECO:0000313" key="3">
    <source>
        <dbReference type="Proteomes" id="UP000824998"/>
    </source>
</evidence>
<organism evidence="2 3">
    <name type="scientific">Amylocarpus encephaloides</name>
    <dbReference type="NCBI Taxonomy" id="45428"/>
    <lineage>
        <taxon>Eukaryota</taxon>
        <taxon>Fungi</taxon>
        <taxon>Dikarya</taxon>
        <taxon>Ascomycota</taxon>
        <taxon>Pezizomycotina</taxon>
        <taxon>Leotiomycetes</taxon>
        <taxon>Helotiales</taxon>
        <taxon>Helotiales incertae sedis</taxon>
        <taxon>Amylocarpus</taxon>
    </lineage>
</organism>
<dbReference type="EMBL" id="MU251770">
    <property type="protein sequence ID" value="KAG9229422.1"/>
    <property type="molecule type" value="Genomic_DNA"/>
</dbReference>
<accession>A0A9P8C102</accession>
<evidence type="ECO:0000259" key="1">
    <source>
        <dbReference type="Pfam" id="PF06985"/>
    </source>
</evidence>
<feature type="domain" description="Heterokaryon incompatibility" evidence="1">
    <location>
        <begin position="222"/>
        <end position="373"/>
    </location>
</feature>
<reference evidence="2" key="1">
    <citation type="journal article" date="2021" name="IMA Fungus">
        <title>Genomic characterization of three marine fungi, including Emericellopsis atlantica sp. nov. with signatures of a generalist lifestyle and marine biomass degradation.</title>
        <authorList>
            <person name="Hagestad O.C."/>
            <person name="Hou L."/>
            <person name="Andersen J.H."/>
            <person name="Hansen E.H."/>
            <person name="Altermark B."/>
            <person name="Li C."/>
            <person name="Kuhnert E."/>
            <person name="Cox R.J."/>
            <person name="Crous P.W."/>
            <person name="Spatafora J.W."/>
            <person name="Lail K."/>
            <person name="Amirebrahimi M."/>
            <person name="Lipzen A."/>
            <person name="Pangilinan J."/>
            <person name="Andreopoulos W."/>
            <person name="Hayes R.D."/>
            <person name="Ng V."/>
            <person name="Grigoriev I.V."/>
            <person name="Jackson S.A."/>
            <person name="Sutton T.D.S."/>
            <person name="Dobson A.D.W."/>
            <person name="Rama T."/>
        </authorList>
    </citation>
    <scope>NUCLEOTIDE SEQUENCE</scope>
    <source>
        <strain evidence="2">TRa018bII</strain>
    </source>
</reference>
<protein>
    <submittedName>
        <fullName evidence="2">Heterokaryon incompatibility protein-domain-containing protein</fullName>
    </submittedName>
</protein>
<keyword evidence="3" id="KW-1185">Reference proteome</keyword>
<dbReference type="Proteomes" id="UP000824998">
    <property type="component" value="Unassembled WGS sequence"/>
</dbReference>
<comment type="caution">
    <text evidence="2">The sequence shown here is derived from an EMBL/GenBank/DDBJ whole genome shotgun (WGS) entry which is preliminary data.</text>
</comment>
<evidence type="ECO:0000313" key="2">
    <source>
        <dbReference type="EMBL" id="KAG9229422.1"/>
    </source>
</evidence>
<dbReference type="PANTHER" id="PTHR33112">
    <property type="entry name" value="DOMAIN PROTEIN, PUTATIVE-RELATED"/>
    <property type="match status" value="1"/>
</dbReference>
<dbReference type="OrthoDB" id="5125733at2759"/>
<gene>
    <name evidence="2" type="ORF">BJ875DRAFT_197309</name>
</gene>
<dbReference type="InterPro" id="IPR010730">
    <property type="entry name" value="HET"/>
</dbReference>
<name>A0A9P8C102_9HELO</name>